<proteinExistence type="predicted"/>
<dbReference type="SUPFAM" id="SSF54928">
    <property type="entry name" value="RNA-binding domain, RBD"/>
    <property type="match status" value="1"/>
</dbReference>
<dbReference type="AlphaFoldDB" id="A0A7R7ZN22"/>
<name>A0A7R7ZN22_ASPCH</name>
<dbReference type="Proteomes" id="UP000637239">
    <property type="component" value="Chromosome 4"/>
</dbReference>
<protein>
    <recommendedName>
        <fullName evidence="4">RRM domain-containing protein</fullName>
    </recommendedName>
</protein>
<evidence type="ECO:0008006" key="4">
    <source>
        <dbReference type="Google" id="ProtNLM"/>
    </source>
</evidence>
<feature type="compositionally biased region" description="Low complexity" evidence="1">
    <location>
        <begin position="37"/>
        <end position="49"/>
    </location>
</feature>
<reference evidence="2" key="2">
    <citation type="submission" date="2021-02" db="EMBL/GenBank/DDBJ databases">
        <title>Aspergillus chevalieri M1 genome sequence.</title>
        <authorList>
            <person name="Kadooka C."/>
            <person name="Mori K."/>
            <person name="Futagami T."/>
        </authorList>
    </citation>
    <scope>NUCLEOTIDE SEQUENCE</scope>
    <source>
        <strain evidence="2">M1</strain>
    </source>
</reference>
<accession>A0A7R7ZN22</accession>
<organism evidence="2 3">
    <name type="scientific">Aspergillus chevalieri</name>
    <name type="common">Eurotium chevalieri</name>
    <dbReference type="NCBI Taxonomy" id="182096"/>
    <lineage>
        <taxon>Eukaryota</taxon>
        <taxon>Fungi</taxon>
        <taxon>Dikarya</taxon>
        <taxon>Ascomycota</taxon>
        <taxon>Pezizomycotina</taxon>
        <taxon>Eurotiomycetes</taxon>
        <taxon>Eurotiomycetidae</taxon>
        <taxon>Eurotiales</taxon>
        <taxon>Aspergillaceae</taxon>
        <taxon>Aspergillus</taxon>
        <taxon>Aspergillus subgen. Aspergillus</taxon>
    </lineage>
</organism>
<dbReference type="RefSeq" id="XP_043136635.1">
    <property type="nucleotide sequence ID" value="XM_043278903.1"/>
</dbReference>
<evidence type="ECO:0000313" key="3">
    <source>
        <dbReference type="Proteomes" id="UP000637239"/>
    </source>
</evidence>
<feature type="region of interest" description="Disordered" evidence="1">
    <location>
        <begin position="1"/>
        <end position="127"/>
    </location>
</feature>
<feature type="compositionally biased region" description="Polar residues" evidence="1">
    <location>
        <begin position="116"/>
        <end position="127"/>
    </location>
</feature>
<gene>
    <name evidence="2" type="ORF">ACHE_40677A</name>
</gene>
<dbReference type="Gene3D" id="3.30.70.330">
    <property type="match status" value="1"/>
</dbReference>
<evidence type="ECO:0000313" key="2">
    <source>
        <dbReference type="EMBL" id="BCR88113.1"/>
    </source>
</evidence>
<dbReference type="InterPro" id="IPR035979">
    <property type="entry name" value="RBD_domain_sf"/>
</dbReference>
<dbReference type="GO" id="GO:0003676">
    <property type="term" value="F:nucleic acid binding"/>
    <property type="evidence" value="ECO:0007669"/>
    <property type="project" value="InterPro"/>
</dbReference>
<evidence type="ECO:0000256" key="1">
    <source>
        <dbReference type="SAM" id="MobiDB-lite"/>
    </source>
</evidence>
<dbReference type="KEGG" id="ache:ACHE_40677A"/>
<keyword evidence="3" id="KW-1185">Reference proteome</keyword>
<feature type="compositionally biased region" description="Low complexity" evidence="1">
    <location>
        <begin position="81"/>
        <end position="95"/>
    </location>
</feature>
<sequence>MAAGKAATSFDDIIRAGRQKKKNEELASQILGKNRRASAPGSGAAGKKAQNATPGSLASRIGVTKRSASTSSKPKAKPKSNKPAVSAAPPAPSKAPRSKPANKRRPNEDRLISALNPANGQSTIRDNSGGMSIKGASSGPFIVIGSNFAPGTTAADIQSALEPVCGSVMNCWITSQYPTVTAEITFAEKWSAENTVANFHNQKADGRILSMRWKPAGAASDYNTQTSFDNLREQADRQRRNRRADPAIQDGTYGFQDNRLYSDQMMVDVPTQPLGRRYR</sequence>
<dbReference type="InterPro" id="IPR012677">
    <property type="entry name" value="Nucleotide-bd_a/b_plait_sf"/>
</dbReference>
<feature type="region of interest" description="Disordered" evidence="1">
    <location>
        <begin position="223"/>
        <end position="250"/>
    </location>
</feature>
<dbReference type="EMBL" id="AP024419">
    <property type="protein sequence ID" value="BCR88113.1"/>
    <property type="molecule type" value="Genomic_DNA"/>
</dbReference>
<feature type="compositionally biased region" description="Low complexity" evidence="1">
    <location>
        <begin position="64"/>
        <end position="73"/>
    </location>
</feature>
<dbReference type="GeneID" id="66982472"/>
<reference evidence="2" key="1">
    <citation type="submission" date="2021-01" db="EMBL/GenBank/DDBJ databases">
        <authorList>
            <consortium name="Aspergillus chevalieri M1 genome sequencing consortium"/>
            <person name="Kazuki M."/>
            <person name="Futagami T."/>
        </authorList>
    </citation>
    <scope>NUCLEOTIDE SEQUENCE</scope>
    <source>
        <strain evidence="2">M1</strain>
    </source>
</reference>